<dbReference type="Proteomes" id="UP001597151">
    <property type="component" value="Unassembled WGS sequence"/>
</dbReference>
<evidence type="ECO:0000313" key="2">
    <source>
        <dbReference type="EMBL" id="MFD1193190.1"/>
    </source>
</evidence>
<sequence length="285" mass="31161">MRLKISHVTTYSYGTPDHYALLQLRMTPRNGCGQKVIDWTTTITGGQKELGFTDQHGNHVDLVLVDSDAVTVEIRCEGTVETEDRAGVIGPDTAMAPVWLYETPTPSTTPGPLLRKLVTQARRLEAENDLDRMHRLSALILQTVPWRTGSTNASTTAEAALEAGEGVCQDHTHIMIAAARAMGYPARYVSGYLLMDGQTEQEASHAWCEICLDSLGWVGFDISNGISPDDRYVRVALGLDYVDAAPIHGHRMGSGTEAMNVHLQVARQTDQRQVQSGQAQQQSSS</sequence>
<feature type="domain" description="Transglutaminase-like" evidence="1">
    <location>
        <begin position="160"/>
        <end position="224"/>
    </location>
</feature>
<accession>A0ABW3TC23</accession>
<evidence type="ECO:0000259" key="1">
    <source>
        <dbReference type="SMART" id="SM00460"/>
    </source>
</evidence>
<reference evidence="3" key="1">
    <citation type="journal article" date="2019" name="Int. J. Syst. Evol. Microbiol.">
        <title>The Global Catalogue of Microorganisms (GCM) 10K type strain sequencing project: providing services to taxonomists for standard genome sequencing and annotation.</title>
        <authorList>
            <consortium name="The Broad Institute Genomics Platform"/>
            <consortium name="The Broad Institute Genome Sequencing Center for Infectious Disease"/>
            <person name="Wu L."/>
            <person name="Ma J."/>
        </authorList>
    </citation>
    <scope>NUCLEOTIDE SEQUENCE [LARGE SCALE GENOMIC DNA]</scope>
    <source>
        <strain evidence="3">CCUG 55328</strain>
    </source>
</reference>
<dbReference type="PANTHER" id="PTHR33490">
    <property type="entry name" value="BLR5614 PROTEIN-RELATED"/>
    <property type="match status" value="1"/>
</dbReference>
<dbReference type="SMART" id="SM00460">
    <property type="entry name" value="TGc"/>
    <property type="match status" value="1"/>
</dbReference>
<keyword evidence="3" id="KW-1185">Reference proteome</keyword>
<dbReference type="Gene3D" id="3.10.620.30">
    <property type="match status" value="1"/>
</dbReference>
<dbReference type="PANTHER" id="PTHR33490:SF6">
    <property type="entry name" value="SLL1049 PROTEIN"/>
    <property type="match status" value="1"/>
</dbReference>
<comment type="caution">
    <text evidence="2">The sequence shown here is derived from an EMBL/GenBank/DDBJ whole genome shotgun (WGS) entry which is preliminary data.</text>
</comment>
<protein>
    <submittedName>
        <fullName evidence="2">Transglutaminase domain-containing protein</fullName>
    </submittedName>
</protein>
<dbReference type="InterPro" id="IPR013589">
    <property type="entry name" value="Bac_transglu_N"/>
</dbReference>
<gene>
    <name evidence="2" type="ORF">ACFQ3C_00725</name>
</gene>
<dbReference type="SUPFAM" id="SSF54001">
    <property type="entry name" value="Cysteine proteinases"/>
    <property type="match status" value="1"/>
</dbReference>
<dbReference type="RefSeq" id="WP_380788214.1">
    <property type="nucleotide sequence ID" value="NZ_JBHTKR010000001.1"/>
</dbReference>
<evidence type="ECO:0000313" key="3">
    <source>
        <dbReference type="Proteomes" id="UP001597151"/>
    </source>
</evidence>
<dbReference type="Pfam" id="PF01841">
    <property type="entry name" value="Transglut_core"/>
    <property type="match status" value="1"/>
</dbReference>
<name>A0ABW3TC23_9RHOB</name>
<dbReference type="EMBL" id="JBHTKR010000001">
    <property type="protein sequence ID" value="MFD1193190.1"/>
    <property type="molecule type" value="Genomic_DNA"/>
</dbReference>
<proteinExistence type="predicted"/>
<dbReference type="InterPro" id="IPR002931">
    <property type="entry name" value="Transglutaminase-like"/>
</dbReference>
<organism evidence="2 3">
    <name type="scientific">Seohaeicola saemankumensis</name>
    <dbReference type="NCBI Taxonomy" id="481181"/>
    <lineage>
        <taxon>Bacteria</taxon>
        <taxon>Pseudomonadati</taxon>
        <taxon>Pseudomonadota</taxon>
        <taxon>Alphaproteobacteria</taxon>
        <taxon>Rhodobacterales</taxon>
        <taxon>Roseobacteraceae</taxon>
        <taxon>Seohaeicola</taxon>
    </lineage>
</organism>
<dbReference type="InterPro" id="IPR038765">
    <property type="entry name" value="Papain-like_cys_pep_sf"/>
</dbReference>
<dbReference type="Pfam" id="PF08379">
    <property type="entry name" value="Bact_transglu_N"/>
    <property type="match status" value="1"/>
</dbReference>